<dbReference type="SUPFAM" id="SSF55205">
    <property type="entry name" value="EPT/RTPC-like"/>
    <property type="match status" value="1"/>
</dbReference>
<feature type="binding site" evidence="12">
    <location>
        <position position="307"/>
    </location>
    <ligand>
        <name>UDP-N-acetyl-alpha-D-glucosamine</name>
        <dbReference type="ChEBI" id="CHEBI:57705"/>
    </ligand>
</feature>
<evidence type="ECO:0000256" key="11">
    <source>
        <dbReference type="ARBA" id="ARBA00047527"/>
    </source>
</evidence>
<feature type="binding site" evidence="12">
    <location>
        <begin position="121"/>
        <end position="125"/>
    </location>
    <ligand>
        <name>UDP-N-acetyl-alpha-D-glucosamine</name>
        <dbReference type="ChEBI" id="CHEBI:57705"/>
    </ligand>
</feature>
<dbReference type="Pfam" id="PF00275">
    <property type="entry name" value="EPSP_synthase"/>
    <property type="match status" value="1"/>
</dbReference>
<comment type="subcellular location">
    <subcellularLocation>
        <location evidence="1 12">Cytoplasm</location>
    </subcellularLocation>
</comment>
<evidence type="ECO:0000313" key="15">
    <source>
        <dbReference type="Proteomes" id="UP000824001"/>
    </source>
</evidence>
<dbReference type="InterPro" id="IPR005750">
    <property type="entry name" value="UDP_GlcNAc_COvinyl_MurA"/>
</dbReference>
<dbReference type="GO" id="GO:0005737">
    <property type="term" value="C:cytoplasm"/>
    <property type="evidence" value="ECO:0007669"/>
    <property type="project" value="UniProtKB-SubCell"/>
</dbReference>
<dbReference type="GO" id="GO:0008360">
    <property type="term" value="P:regulation of cell shape"/>
    <property type="evidence" value="ECO:0007669"/>
    <property type="project" value="UniProtKB-KW"/>
</dbReference>
<comment type="catalytic activity">
    <reaction evidence="11 12">
        <text>phosphoenolpyruvate + UDP-N-acetyl-alpha-D-glucosamine = UDP-N-acetyl-3-O-(1-carboxyvinyl)-alpha-D-glucosamine + phosphate</text>
        <dbReference type="Rhea" id="RHEA:18681"/>
        <dbReference type="ChEBI" id="CHEBI:43474"/>
        <dbReference type="ChEBI" id="CHEBI:57705"/>
        <dbReference type="ChEBI" id="CHEBI:58702"/>
        <dbReference type="ChEBI" id="CHEBI:68483"/>
        <dbReference type="EC" id="2.5.1.7"/>
    </reaction>
</comment>
<dbReference type="EMBL" id="DVJK01000178">
    <property type="protein sequence ID" value="HIS67175.1"/>
    <property type="molecule type" value="Genomic_DNA"/>
</dbReference>
<sequence length="418" mass="43956">MSVWHISGGRRLSGSLAVQGAKNAVLPIMAASVLAPGQIELLNVPELRDVDTTVRILRTLGCGVEREGDAVNIDSRGLARSEIPHSLMRELRSSVIFLGALLARCGRARLSMPGGCELGPRPIDLHLMALRALGARIDERGGDLVCTTPEGLHGADIALPTPSVGATENAMLCACAAEGETVITNAAREPEITELQSFLRKLGAEVSGAGSATVTVRGGPLSARRVGHRIMPDRIVSATYLAACAAAGGDVELRGVCPEHFSTVLRSLSECGCDIMSKGARVRLRSDGNLTAPMPVITGPYPGFPTDAQPLMLAACLRAKGTSVFVENVFQNRFRFTEELLRLGARIHTEGRVAVVTGVQALHGAPAVATDLRGGAALIIAALSAEGRTELLDSGHVARGYERFDENLRALGADISRT</sequence>
<organism evidence="14 15">
    <name type="scientific">Candidatus Scatomorpha merdipullorum</name>
    <dbReference type="NCBI Taxonomy" id="2840927"/>
    <lineage>
        <taxon>Bacteria</taxon>
        <taxon>Bacillati</taxon>
        <taxon>Bacillota</taxon>
        <taxon>Clostridia</taxon>
        <taxon>Eubacteriales</taxon>
        <taxon>Candidatus Scatomorpha</taxon>
    </lineage>
</organism>
<evidence type="ECO:0000259" key="13">
    <source>
        <dbReference type="Pfam" id="PF00275"/>
    </source>
</evidence>
<keyword evidence="5 12" id="KW-0808">Transferase</keyword>
<dbReference type="InterPro" id="IPR036968">
    <property type="entry name" value="Enolpyruvate_Tfrase_sf"/>
</dbReference>
<comment type="caution">
    <text evidence="14">The sequence shown here is derived from an EMBL/GenBank/DDBJ whole genome shotgun (WGS) entry which is preliminary data.</text>
</comment>
<dbReference type="HAMAP" id="MF_00111">
    <property type="entry name" value="MurA"/>
    <property type="match status" value="1"/>
</dbReference>
<accession>A0A9D1FDT8</accession>
<evidence type="ECO:0000256" key="12">
    <source>
        <dbReference type="HAMAP-Rule" id="MF_00111"/>
    </source>
</evidence>
<comment type="function">
    <text evidence="12">Cell wall formation. Adds enolpyruvyl to UDP-N-acetylglucosamine.</text>
</comment>
<evidence type="ECO:0000256" key="4">
    <source>
        <dbReference type="ARBA" id="ARBA00022618"/>
    </source>
</evidence>
<reference evidence="14" key="1">
    <citation type="submission" date="2020-10" db="EMBL/GenBank/DDBJ databases">
        <authorList>
            <person name="Gilroy R."/>
        </authorList>
    </citation>
    <scope>NUCLEOTIDE SEQUENCE</scope>
    <source>
        <strain evidence="14">ChiHjej10B9-9673</strain>
    </source>
</reference>
<protein>
    <recommendedName>
        <fullName evidence="12">UDP-N-acetylglucosamine 1-carboxyvinyltransferase</fullName>
        <ecNumber evidence="12">2.5.1.7</ecNumber>
    </recommendedName>
    <alternativeName>
        <fullName evidence="12">Enoylpyruvate transferase</fullName>
    </alternativeName>
    <alternativeName>
        <fullName evidence="12">UDP-N-acetylglucosamine enolpyruvyl transferase</fullName>
        <shortName evidence="12">EPT</shortName>
    </alternativeName>
</protein>
<dbReference type="GO" id="GO:0071555">
    <property type="term" value="P:cell wall organization"/>
    <property type="evidence" value="ECO:0007669"/>
    <property type="project" value="UniProtKB-KW"/>
</dbReference>
<comment type="pathway">
    <text evidence="2 12">Cell wall biogenesis; peptidoglycan biosynthesis.</text>
</comment>
<reference evidence="14" key="2">
    <citation type="journal article" date="2021" name="PeerJ">
        <title>Extensive microbial diversity within the chicken gut microbiome revealed by metagenomics and culture.</title>
        <authorList>
            <person name="Gilroy R."/>
            <person name="Ravi A."/>
            <person name="Getino M."/>
            <person name="Pursley I."/>
            <person name="Horton D.L."/>
            <person name="Alikhan N.F."/>
            <person name="Baker D."/>
            <person name="Gharbi K."/>
            <person name="Hall N."/>
            <person name="Watson M."/>
            <person name="Adriaenssens E.M."/>
            <person name="Foster-Nyarko E."/>
            <person name="Jarju S."/>
            <person name="Secka A."/>
            <person name="Antonio M."/>
            <person name="Oren A."/>
            <person name="Chaudhuri R.R."/>
            <person name="La Ragione R."/>
            <person name="Hildebrand F."/>
            <person name="Pallen M.J."/>
        </authorList>
    </citation>
    <scope>NUCLEOTIDE SEQUENCE</scope>
    <source>
        <strain evidence="14">ChiHjej10B9-9673</strain>
    </source>
</reference>
<name>A0A9D1FDT8_9FIRM</name>
<dbReference type="Gene3D" id="3.65.10.10">
    <property type="entry name" value="Enolpyruvate transferase domain"/>
    <property type="match status" value="2"/>
</dbReference>
<dbReference type="GO" id="GO:0019277">
    <property type="term" value="P:UDP-N-acetylgalactosamine biosynthetic process"/>
    <property type="evidence" value="ECO:0007669"/>
    <property type="project" value="InterPro"/>
</dbReference>
<dbReference type="InterPro" id="IPR013792">
    <property type="entry name" value="RNA3'P_cycl/enolpyr_Trfase_a/b"/>
</dbReference>
<dbReference type="InterPro" id="IPR050068">
    <property type="entry name" value="MurA_subfamily"/>
</dbReference>
<keyword evidence="8 12" id="KW-0131">Cell cycle</keyword>
<evidence type="ECO:0000256" key="7">
    <source>
        <dbReference type="ARBA" id="ARBA00022984"/>
    </source>
</evidence>
<evidence type="ECO:0000256" key="8">
    <source>
        <dbReference type="ARBA" id="ARBA00023306"/>
    </source>
</evidence>
<feature type="binding site" evidence="12">
    <location>
        <begin position="22"/>
        <end position="23"/>
    </location>
    <ligand>
        <name>phosphoenolpyruvate</name>
        <dbReference type="ChEBI" id="CHEBI:58702"/>
    </ligand>
</feature>
<dbReference type="NCBIfam" id="TIGR01072">
    <property type="entry name" value="murA"/>
    <property type="match status" value="1"/>
</dbReference>
<dbReference type="PANTHER" id="PTHR43783:SF1">
    <property type="entry name" value="UDP-N-ACETYLGLUCOSAMINE 1-CARBOXYVINYLTRANSFERASE"/>
    <property type="match status" value="1"/>
</dbReference>
<proteinExistence type="inferred from homology"/>
<dbReference type="InterPro" id="IPR001986">
    <property type="entry name" value="Enolpyruvate_Tfrase_dom"/>
</dbReference>
<dbReference type="NCBIfam" id="NF006873">
    <property type="entry name" value="PRK09369.1"/>
    <property type="match status" value="1"/>
</dbReference>
<evidence type="ECO:0000256" key="5">
    <source>
        <dbReference type="ARBA" id="ARBA00022679"/>
    </source>
</evidence>
<keyword evidence="7 12" id="KW-0573">Peptidoglycan synthesis</keyword>
<keyword evidence="12" id="KW-0670">Pyruvate</keyword>
<dbReference type="EC" id="2.5.1.7" evidence="12"/>
<keyword evidence="6 12" id="KW-0133">Cell shape</keyword>
<dbReference type="GO" id="GO:0051301">
    <property type="term" value="P:cell division"/>
    <property type="evidence" value="ECO:0007669"/>
    <property type="project" value="UniProtKB-KW"/>
</dbReference>
<dbReference type="CDD" id="cd01555">
    <property type="entry name" value="UdpNAET"/>
    <property type="match status" value="1"/>
</dbReference>
<dbReference type="Proteomes" id="UP000824001">
    <property type="component" value="Unassembled WGS sequence"/>
</dbReference>
<dbReference type="PANTHER" id="PTHR43783">
    <property type="entry name" value="UDP-N-ACETYLGLUCOSAMINE 1-CARBOXYVINYLTRANSFERASE"/>
    <property type="match status" value="1"/>
</dbReference>
<comment type="caution">
    <text evidence="12">Lacks conserved residue(s) required for the propagation of feature annotation.</text>
</comment>
<dbReference type="AlphaFoldDB" id="A0A9D1FDT8"/>
<dbReference type="GO" id="GO:0008760">
    <property type="term" value="F:UDP-N-acetylglucosamine 1-carboxyvinyltransferase activity"/>
    <property type="evidence" value="ECO:0007669"/>
    <property type="project" value="UniProtKB-UniRule"/>
</dbReference>
<comment type="similarity">
    <text evidence="10 12">Belongs to the EPSP synthase family. MurA subfamily.</text>
</comment>
<keyword evidence="4 12" id="KW-0132">Cell division</keyword>
<evidence type="ECO:0000313" key="14">
    <source>
        <dbReference type="EMBL" id="HIS67175.1"/>
    </source>
</evidence>
<keyword evidence="3 12" id="KW-0963">Cytoplasm</keyword>
<gene>
    <name evidence="12 14" type="primary">murA</name>
    <name evidence="14" type="ORF">IAC18_06380</name>
</gene>
<dbReference type="GO" id="GO:0009252">
    <property type="term" value="P:peptidoglycan biosynthetic process"/>
    <property type="evidence" value="ECO:0007669"/>
    <property type="project" value="UniProtKB-UniRule"/>
</dbReference>
<feature type="domain" description="Enolpyruvate transferase" evidence="13">
    <location>
        <begin position="7"/>
        <end position="408"/>
    </location>
</feature>
<evidence type="ECO:0000256" key="3">
    <source>
        <dbReference type="ARBA" id="ARBA00022490"/>
    </source>
</evidence>
<evidence type="ECO:0000256" key="2">
    <source>
        <dbReference type="ARBA" id="ARBA00004752"/>
    </source>
</evidence>
<keyword evidence="9 12" id="KW-0961">Cell wall biogenesis/degradation</keyword>
<feature type="binding site" evidence="12">
    <location>
        <position position="92"/>
    </location>
    <ligand>
        <name>UDP-N-acetyl-alpha-D-glucosamine</name>
        <dbReference type="ChEBI" id="CHEBI:57705"/>
    </ligand>
</feature>
<evidence type="ECO:0000256" key="6">
    <source>
        <dbReference type="ARBA" id="ARBA00022960"/>
    </source>
</evidence>
<feature type="binding site" evidence="12">
    <location>
        <position position="329"/>
    </location>
    <ligand>
        <name>UDP-N-acetyl-alpha-D-glucosamine</name>
        <dbReference type="ChEBI" id="CHEBI:57705"/>
    </ligand>
</feature>
<feature type="active site" description="Proton donor" evidence="12">
    <location>
        <position position="116"/>
    </location>
</feature>
<evidence type="ECO:0000256" key="9">
    <source>
        <dbReference type="ARBA" id="ARBA00023316"/>
    </source>
</evidence>
<feature type="modified residue" description="2-(S-cysteinyl)pyruvic acid O-phosphothioketal" evidence="12">
    <location>
        <position position="116"/>
    </location>
</feature>
<evidence type="ECO:0000256" key="1">
    <source>
        <dbReference type="ARBA" id="ARBA00004496"/>
    </source>
</evidence>
<evidence type="ECO:0000256" key="10">
    <source>
        <dbReference type="ARBA" id="ARBA00038367"/>
    </source>
</evidence>